<dbReference type="GO" id="GO:0009307">
    <property type="term" value="P:DNA restriction-modification system"/>
    <property type="evidence" value="ECO:0007669"/>
    <property type="project" value="UniProtKB-KW"/>
</dbReference>
<keyword evidence="6" id="KW-0378">Hydrolase</keyword>
<dbReference type="Pfam" id="PF01420">
    <property type="entry name" value="Methylase_S"/>
    <property type="match status" value="2"/>
</dbReference>
<dbReference type="InterPro" id="IPR000055">
    <property type="entry name" value="Restrct_endonuc_typeI_TRD"/>
</dbReference>
<gene>
    <name evidence="6" type="ORF">COX05_02615</name>
</gene>
<keyword evidence="6" id="KW-0255">Endonuclease</keyword>
<evidence type="ECO:0000313" key="7">
    <source>
        <dbReference type="Proteomes" id="UP000228495"/>
    </source>
</evidence>
<protein>
    <submittedName>
        <fullName evidence="6">Restriction endonuclease subunit S</fullName>
    </submittedName>
</protein>
<dbReference type="CDD" id="cd17268">
    <property type="entry name" value="RMtype1_S_Ara36733I_TRD1-CR1_like"/>
    <property type="match status" value="1"/>
</dbReference>
<feature type="coiled-coil region" evidence="4">
    <location>
        <begin position="341"/>
        <end position="368"/>
    </location>
</feature>
<dbReference type="Proteomes" id="UP000228495">
    <property type="component" value="Unassembled WGS sequence"/>
</dbReference>
<evidence type="ECO:0000256" key="4">
    <source>
        <dbReference type="SAM" id="Coils"/>
    </source>
</evidence>
<evidence type="ECO:0000313" key="6">
    <source>
        <dbReference type="EMBL" id="PIP56513.1"/>
    </source>
</evidence>
<reference evidence="6 7" key="1">
    <citation type="submission" date="2017-09" db="EMBL/GenBank/DDBJ databases">
        <title>Depth-based differentiation of microbial function through sediment-hosted aquifers and enrichment of novel symbionts in the deep terrestrial subsurface.</title>
        <authorList>
            <person name="Probst A.J."/>
            <person name="Ladd B."/>
            <person name="Jarett J.K."/>
            <person name="Geller-Mcgrath D.E."/>
            <person name="Sieber C.M."/>
            <person name="Emerson J.B."/>
            <person name="Anantharaman K."/>
            <person name="Thomas B.C."/>
            <person name="Malmstrom R."/>
            <person name="Stieglmeier M."/>
            <person name="Klingl A."/>
            <person name="Woyke T."/>
            <person name="Ryan C.M."/>
            <person name="Banfield J.F."/>
        </authorList>
    </citation>
    <scope>NUCLEOTIDE SEQUENCE [LARGE SCALE GENOMIC DNA]</scope>
    <source>
        <strain evidence="6">CG22_combo_CG10-13_8_21_14_all_39_12</strain>
    </source>
</reference>
<dbReference type="SUPFAM" id="SSF116734">
    <property type="entry name" value="DNA methylase specificity domain"/>
    <property type="match status" value="2"/>
</dbReference>
<keyword evidence="6" id="KW-0540">Nuclease</keyword>
<organism evidence="6 7">
    <name type="scientific">candidate division WWE3 bacterium CG22_combo_CG10-13_8_21_14_all_39_12</name>
    <dbReference type="NCBI Taxonomy" id="1975094"/>
    <lineage>
        <taxon>Bacteria</taxon>
        <taxon>Katanobacteria</taxon>
    </lineage>
</organism>
<proteinExistence type="inferred from homology"/>
<keyword evidence="3" id="KW-0238">DNA-binding</keyword>
<dbReference type="PANTHER" id="PTHR30408:SF12">
    <property type="entry name" value="TYPE I RESTRICTION ENZYME MJAVIII SPECIFICITY SUBUNIT"/>
    <property type="match status" value="1"/>
</dbReference>
<keyword evidence="4" id="KW-0175">Coiled coil</keyword>
<dbReference type="PANTHER" id="PTHR30408">
    <property type="entry name" value="TYPE-1 RESTRICTION ENZYME ECOKI SPECIFICITY PROTEIN"/>
    <property type="match status" value="1"/>
</dbReference>
<evidence type="ECO:0000256" key="3">
    <source>
        <dbReference type="ARBA" id="ARBA00023125"/>
    </source>
</evidence>
<dbReference type="InterPro" id="IPR044946">
    <property type="entry name" value="Restrct_endonuc_typeI_TRD_sf"/>
</dbReference>
<accession>A0A2H0BFQ9</accession>
<name>A0A2H0BFQ9_UNCKA</name>
<sequence>MRKVNTPPKEWELKRISSLGKFYKGSGITKMELVEQGHNAIRYGELYTKYHHKITNVRSFIPETVATNATKVLQGDILFAGSGETIDEIGKSATYQLEEDAYAGGDIIILRPKKDNSLFLSYFLNVGQARKKLRERGQGQSVVHIYKKDIQSLEFYLPPLPEQERIVAVLETWDEMVEKLKQKIEIKKQIKKGLAHELLTGRKRISSFSDKWPKNEIGNLLNYEQPTKYLVADTNYLSKGTPVLTAGKTFILGYTNDTTGVCDQGNVIIFDDFTTATKFVTFPFKVKSSAMKLLTPKNSDVNLRFIYERIQMINSDLGGHKRRYLSEFQYNSISLPSIEEQNAITDVLENADNEISSLKRKLALYLGQKKYLLNNLVTGAIRTPEDLLEKVK</sequence>
<evidence type="ECO:0000256" key="2">
    <source>
        <dbReference type="ARBA" id="ARBA00022747"/>
    </source>
</evidence>
<dbReference type="GO" id="GO:0004519">
    <property type="term" value="F:endonuclease activity"/>
    <property type="evidence" value="ECO:0007669"/>
    <property type="project" value="UniProtKB-KW"/>
</dbReference>
<dbReference type="InterPro" id="IPR052021">
    <property type="entry name" value="Type-I_RS_S_subunit"/>
</dbReference>
<feature type="domain" description="Type I restriction modification DNA specificity" evidence="5">
    <location>
        <begin position="211"/>
        <end position="361"/>
    </location>
</feature>
<dbReference type="EMBL" id="PCSU01000042">
    <property type="protein sequence ID" value="PIP56513.1"/>
    <property type="molecule type" value="Genomic_DNA"/>
</dbReference>
<dbReference type="CDD" id="cd17274">
    <property type="entry name" value="RMtype1_S_Eco540ANI-TRD1-CR1_like"/>
    <property type="match status" value="1"/>
</dbReference>
<dbReference type="Gene3D" id="1.10.287.1120">
    <property type="entry name" value="Bipartite methylase S protein"/>
    <property type="match status" value="1"/>
</dbReference>
<dbReference type="AlphaFoldDB" id="A0A2H0BFQ9"/>
<comment type="similarity">
    <text evidence="1">Belongs to the type-I restriction system S methylase family.</text>
</comment>
<comment type="caution">
    <text evidence="6">The sequence shown here is derived from an EMBL/GenBank/DDBJ whole genome shotgun (WGS) entry which is preliminary data.</text>
</comment>
<evidence type="ECO:0000259" key="5">
    <source>
        <dbReference type="Pfam" id="PF01420"/>
    </source>
</evidence>
<dbReference type="Gene3D" id="3.90.220.20">
    <property type="entry name" value="DNA methylase specificity domains"/>
    <property type="match status" value="2"/>
</dbReference>
<feature type="coiled-coil region" evidence="4">
    <location>
        <begin position="170"/>
        <end position="197"/>
    </location>
</feature>
<feature type="domain" description="Type I restriction modification DNA specificity" evidence="5">
    <location>
        <begin position="8"/>
        <end position="186"/>
    </location>
</feature>
<keyword evidence="2" id="KW-0680">Restriction system</keyword>
<evidence type="ECO:0000256" key="1">
    <source>
        <dbReference type="ARBA" id="ARBA00010923"/>
    </source>
</evidence>
<dbReference type="GO" id="GO:0003677">
    <property type="term" value="F:DNA binding"/>
    <property type="evidence" value="ECO:0007669"/>
    <property type="project" value="UniProtKB-KW"/>
</dbReference>